<dbReference type="EMBL" id="JANFZH010000025">
    <property type="protein sequence ID" value="MCQ4840529.1"/>
    <property type="molecule type" value="Genomic_DNA"/>
</dbReference>
<dbReference type="Proteomes" id="UP001524473">
    <property type="component" value="Unassembled WGS sequence"/>
</dbReference>
<gene>
    <name evidence="1" type="ORF">NE695_11475</name>
</gene>
<evidence type="ECO:0000313" key="1">
    <source>
        <dbReference type="EMBL" id="MCQ4840529.1"/>
    </source>
</evidence>
<proteinExistence type="predicted"/>
<dbReference type="SUPFAM" id="SSF55785">
    <property type="entry name" value="PYP-like sensor domain (PAS domain)"/>
    <property type="match status" value="1"/>
</dbReference>
<name>A0ABT1S0V3_9FIRM</name>
<comment type="caution">
    <text evidence="1">The sequence shown here is derived from an EMBL/GenBank/DDBJ whole genome shotgun (WGS) entry which is preliminary data.</text>
</comment>
<dbReference type="Pfam" id="PF13596">
    <property type="entry name" value="PAS_10"/>
    <property type="match status" value="1"/>
</dbReference>
<sequence length="118" mass="14142">MDQNVIMKGILDSYPYPIVFVDSGYVIRYMNRYAEYHYYKERGYAGLIGKSIFDCHSREESKERIRSAFEQMKKDGKERFVGVNTRNLRIIMQPVRDEEGTLIGFFERFELNLHIEQR</sequence>
<reference evidence="1 2" key="1">
    <citation type="submission" date="2022-06" db="EMBL/GenBank/DDBJ databases">
        <title>Isolation of gut microbiota from human fecal samples.</title>
        <authorList>
            <person name="Pamer E.G."/>
            <person name="Barat B."/>
            <person name="Waligurski E."/>
            <person name="Medina S."/>
            <person name="Paddock L."/>
            <person name="Mostad J."/>
        </authorList>
    </citation>
    <scope>NUCLEOTIDE SEQUENCE [LARGE SCALE GENOMIC DNA]</scope>
    <source>
        <strain evidence="1 2">DFI.9.73</strain>
    </source>
</reference>
<organism evidence="1 2">
    <name type="scientific">Neglectibacter timonensis</name>
    <dbReference type="NCBI Taxonomy" id="1776382"/>
    <lineage>
        <taxon>Bacteria</taxon>
        <taxon>Bacillati</taxon>
        <taxon>Bacillota</taxon>
        <taxon>Clostridia</taxon>
        <taxon>Eubacteriales</taxon>
        <taxon>Oscillospiraceae</taxon>
        <taxon>Neglectibacter</taxon>
    </lineage>
</organism>
<keyword evidence="2" id="KW-1185">Reference proteome</keyword>
<dbReference type="Gene3D" id="3.30.450.20">
    <property type="entry name" value="PAS domain"/>
    <property type="match status" value="1"/>
</dbReference>
<evidence type="ECO:0000313" key="2">
    <source>
        <dbReference type="Proteomes" id="UP001524473"/>
    </source>
</evidence>
<dbReference type="InterPro" id="IPR035965">
    <property type="entry name" value="PAS-like_dom_sf"/>
</dbReference>
<dbReference type="RefSeq" id="WP_066864087.1">
    <property type="nucleotide sequence ID" value="NZ_CABKVV010000013.1"/>
</dbReference>
<accession>A0ABT1S0V3</accession>
<protein>
    <submittedName>
        <fullName evidence="1">PAS domain-containing protein</fullName>
    </submittedName>
</protein>
<dbReference type="GeneID" id="90532502"/>